<dbReference type="Gene3D" id="3.40.50.850">
    <property type="entry name" value="Isochorismatase-like"/>
    <property type="match status" value="1"/>
</dbReference>
<comment type="caution">
    <text evidence="3">The sequence shown here is derived from an EMBL/GenBank/DDBJ whole genome shotgun (WGS) entry which is preliminary data.</text>
</comment>
<sequence>MKTTQLLIIDAQNDFCDLPTDNSYKPALPIPGAHQDCLRLAQLIAAKGACFSSITATLDSHHRIDLAHYCNWLDADEQEVAPFSQITANDVMAGRFRLKQPLHSKAVKDYLITYLQTLEALQRTLTLWPIHCEIGTIGHNLHPAISQALRQWETRTAKTIAFVHKGENIWTESYSALKAVLPYPGDSGTELNQALLAQLLNCDELLIAGQASSHCVKETVLDLLHYGGLNAANKLVLLTDCMSAVPGYENQVQQFYSDLNQHGVRLTTSAMLTESY</sequence>
<evidence type="ECO:0000256" key="1">
    <source>
        <dbReference type="ARBA" id="ARBA00006336"/>
    </source>
</evidence>
<gene>
    <name evidence="3" type="ORF">VZ94_07220</name>
</gene>
<dbReference type="InterPro" id="IPR036380">
    <property type="entry name" value="Isochorismatase-like_sf"/>
</dbReference>
<name>A0A0F3IK52_9GAMM</name>
<protein>
    <submittedName>
        <fullName evidence="3">Uncharacterized protein</fullName>
    </submittedName>
</protein>
<dbReference type="GO" id="GO:0016787">
    <property type="term" value="F:hydrolase activity"/>
    <property type="evidence" value="ECO:0007669"/>
    <property type="project" value="UniProtKB-KW"/>
</dbReference>
<dbReference type="PANTHER" id="PTHR11080">
    <property type="entry name" value="PYRAZINAMIDASE/NICOTINAMIDASE"/>
    <property type="match status" value="1"/>
</dbReference>
<evidence type="ECO:0000256" key="2">
    <source>
        <dbReference type="ARBA" id="ARBA00022801"/>
    </source>
</evidence>
<accession>A0A0F3IK52</accession>
<dbReference type="InterPro" id="IPR052347">
    <property type="entry name" value="Isochorismatase_Nicotinamidase"/>
</dbReference>
<evidence type="ECO:0000313" key="4">
    <source>
        <dbReference type="Proteomes" id="UP000033684"/>
    </source>
</evidence>
<dbReference type="RefSeq" id="WP_045778716.1">
    <property type="nucleotide sequence ID" value="NZ_LAJX01000064.1"/>
</dbReference>
<comment type="similarity">
    <text evidence="1">Belongs to the isochorismatase family.</text>
</comment>
<dbReference type="AlphaFoldDB" id="A0A0F3IK52"/>
<dbReference type="EMBL" id="LAJX01000064">
    <property type="protein sequence ID" value="KJV07076.1"/>
    <property type="molecule type" value="Genomic_DNA"/>
</dbReference>
<organism evidence="3 4">
    <name type="scientific">Methylocucumis oryzae</name>
    <dbReference type="NCBI Taxonomy" id="1632867"/>
    <lineage>
        <taxon>Bacteria</taxon>
        <taxon>Pseudomonadati</taxon>
        <taxon>Pseudomonadota</taxon>
        <taxon>Gammaproteobacteria</taxon>
        <taxon>Methylococcales</taxon>
        <taxon>Methylococcaceae</taxon>
        <taxon>Methylocucumis</taxon>
    </lineage>
</organism>
<dbReference type="PATRIC" id="fig|1632867.3.peg.4931"/>
<keyword evidence="2" id="KW-0378">Hydrolase</keyword>
<evidence type="ECO:0000313" key="3">
    <source>
        <dbReference type="EMBL" id="KJV07076.1"/>
    </source>
</evidence>
<dbReference type="Proteomes" id="UP000033684">
    <property type="component" value="Unassembled WGS sequence"/>
</dbReference>
<proteinExistence type="inferred from homology"/>
<dbReference type="SUPFAM" id="SSF52499">
    <property type="entry name" value="Isochorismatase-like hydrolases"/>
    <property type="match status" value="1"/>
</dbReference>
<reference evidence="4" key="1">
    <citation type="submission" date="2015-03" db="EMBL/GenBank/DDBJ databases">
        <title>Draft genome sequence of a novel methanotroph (Sn10-6) isolated from flooded ricefield rhizosphere in India.</title>
        <authorList>
            <person name="Pandit P.S."/>
            <person name="Pore S.D."/>
            <person name="Arora P."/>
            <person name="Kapse N.G."/>
            <person name="Dhakephalkar P.K."/>
            <person name="Rahalkar M.C."/>
        </authorList>
    </citation>
    <scope>NUCLEOTIDE SEQUENCE [LARGE SCALE GENOMIC DNA]</scope>
    <source>
        <strain evidence="4">Sn10-6</strain>
    </source>
</reference>
<dbReference type="PANTHER" id="PTHR11080:SF2">
    <property type="entry name" value="LD05707P"/>
    <property type="match status" value="1"/>
</dbReference>
<keyword evidence="4" id="KW-1185">Reference proteome</keyword>
<dbReference type="OrthoDB" id="9791276at2"/>
<reference evidence="3 4" key="2">
    <citation type="journal article" date="2016" name="Microb. Ecol.">
        <title>Genome Characteristics of a Novel Type I Methanotroph (Sn10-6) Isolated from a Flooded Indian Rice Field.</title>
        <authorList>
            <person name="Rahalkar M.C."/>
            <person name="Pandit P.S."/>
            <person name="Dhakephalkar P.K."/>
            <person name="Pore S."/>
            <person name="Arora P."/>
            <person name="Kapse N."/>
        </authorList>
    </citation>
    <scope>NUCLEOTIDE SEQUENCE [LARGE SCALE GENOMIC DNA]</scope>
    <source>
        <strain evidence="3 4">Sn10-6</strain>
    </source>
</reference>